<keyword evidence="1" id="KW-0812">Transmembrane</keyword>
<proteinExistence type="predicted"/>
<organism evidence="2 3">
    <name type="scientific">Undibacterium jejuense</name>
    <dbReference type="NCBI Taxonomy" id="1344949"/>
    <lineage>
        <taxon>Bacteria</taxon>
        <taxon>Pseudomonadati</taxon>
        <taxon>Pseudomonadota</taxon>
        <taxon>Betaproteobacteria</taxon>
        <taxon>Burkholderiales</taxon>
        <taxon>Oxalobacteraceae</taxon>
        <taxon>Undibacterium</taxon>
    </lineage>
</organism>
<sequence length="140" mass="15656">MLLILRQIIAREIGRDTIRHMTRRFLFLLISIVAFQFIWNAASAYCEHETGKPAQHFGHHAHEMDADESFSISKVDPKSATKSIPHMHCSLCAHGIVFLDEPAVHAFGILLLGYAAVATDPGLPSNYKSPPERPQWSLPV</sequence>
<gene>
    <name evidence="2" type="ORF">H8K32_13445</name>
</gene>
<keyword evidence="3" id="KW-1185">Reference proteome</keyword>
<keyword evidence="1" id="KW-1133">Transmembrane helix</keyword>
<keyword evidence="1" id="KW-0472">Membrane</keyword>
<dbReference type="AlphaFoldDB" id="A0A923HG42"/>
<accession>A0A923HG42</accession>
<dbReference type="EMBL" id="JACOFV010000012">
    <property type="protein sequence ID" value="MBC3863109.1"/>
    <property type="molecule type" value="Genomic_DNA"/>
</dbReference>
<dbReference type="RefSeq" id="WP_186913053.1">
    <property type="nucleotide sequence ID" value="NZ_JACOFV010000012.1"/>
</dbReference>
<evidence type="ECO:0000313" key="3">
    <source>
        <dbReference type="Proteomes" id="UP000634011"/>
    </source>
</evidence>
<evidence type="ECO:0000313" key="2">
    <source>
        <dbReference type="EMBL" id="MBC3863109.1"/>
    </source>
</evidence>
<name>A0A923HG42_9BURK</name>
<feature type="transmembrane region" description="Helical" evidence="1">
    <location>
        <begin position="21"/>
        <end position="39"/>
    </location>
</feature>
<reference evidence="2" key="1">
    <citation type="submission" date="2020-08" db="EMBL/GenBank/DDBJ databases">
        <title>Novel species isolated from subtropical streams in China.</title>
        <authorList>
            <person name="Lu H."/>
        </authorList>
    </citation>
    <scope>NUCLEOTIDE SEQUENCE</scope>
    <source>
        <strain evidence="2">KACC 12607</strain>
    </source>
</reference>
<protein>
    <recommendedName>
        <fullName evidence="4">DUF2946 domain-containing protein</fullName>
    </recommendedName>
</protein>
<dbReference type="Proteomes" id="UP000634011">
    <property type="component" value="Unassembled WGS sequence"/>
</dbReference>
<comment type="caution">
    <text evidence="2">The sequence shown here is derived from an EMBL/GenBank/DDBJ whole genome shotgun (WGS) entry which is preliminary data.</text>
</comment>
<evidence type="ECO:0008006" key="4">
    <source>
        <dbReference type="Google" id="ProtNLM"/>
    </source>
</evidence>
<evidence type="ECO:0000256" key="1">
    <source>
        <dbReference type="SAM" id="Phobius"/>
    </source>
</evidence>